<dbReference type="AlphaFoldDB" id="A0A1I2BUZ2"/>
<keyword evidence="3" id="KW-0378">Hydrolase</keyword>
<dbReference type="GO" id="GO:0006508">
    <property type="term" value="P:proteolysis"/>
    <property type="evidence" value="ECO:0007669"/>
    <property type="project" value="UniProtKB-KW"/>
</dbReference>
<dbReference type="RefSeq" id="WP_093913680.1">
    <property type="nucleotide sequence ID" value="NZ_FONL01000010.1"/>
</dbReference>
<evidence type="ECO:0000256" key="1">
    <source>
        <dbReference type="ARBA" id="ARBA00007074"/>
    </source>
</evidence>
<name>A0A1I2BUZ2_9FIRM</name>
<evidence type="ECO:0000313" key="6">
    <source>
        <dbReference type="EMBL" id="SFE59748.1"/>
    </source>
</evidence>
<keyword evidence="7" id="KW-1185">Reference proteome</keyword>
<evidence type="ECO:0000259" key="5">
    <source>
        <dbReference type="PROSITE" id="PS51935"/>
    </source>
</evidence>
<dbReference type="PROSITE" id="PS51935">
    <property type="entry name" value="NLPC_P60"/>
    <property type="match status" value="1"/>
</dbReference>
<dbReference type="Pfam" id="PF00877">
    <property type="entry name" value="NLPC_P60"/>
    <property type="match status" value="1"/>
</dbReference>
<feature type="domain" description="NlpC/P60" evidence="5">
    <location>
        <begin position="1"/>
        <end position="131"/>
    </location>
</feature>
<dbReference type="STRING" id="1123323.SAMN05216245_11013"/>
<accession>A0A1I2BUZ2</accession>
<keyword evidence="2" id="KW-0645">Protease</keyword>
<dbReference type="SUPFAM" id="SSF54001">
    <property type="entry name" value="Cysteine proteinases"/>
    <property type="match status" value="1"/>
</dbReference>
<evidence type="ECO:0000313" key="7">
    <source>
        <dbReference type="Proteomes" id="UP000198896"/>
    </source>
</evidence>
<dbReference type="InterPro" id="IPR000064">
    <property type="entry name" value="NLP_P60_dom"/>
</dbReference>
<proteinExistence type="inferred from homology"/>
<sequence length="141" mass="15885">MMDFTDLIGTPFANHGRDVKQGLDCYGVVREVYRRYGYDVPEYDADYKDMEKIDQLITGNTRGYPWKEIKEPAAPCLVAIRFGSPDGVVNHTAVYIGGGMFIHARERIGVCIDRISSPAWRRVIVGFYQYTGDAHGNSGTR</sequence>
<dbReference type="GO" id="GO:0008234">
    <property type="term" value="F:cysteine-type peptidase activity"/>
    <property type="evidence" value="ECO:0007669"/>
    <property type="project" value="UniProtKB-KW"/>
</dbReference>
<organism evidence="6 7">
    <name type="scientific">Succiniclasticum ruminis DSM 9236</name>
    <dbReference type="NCBI Taxonomy" id="1123323"/>
    <lineage>
        <taxon>Bacteria</taxon>
        <taxon>Bacillati</taxon>
        <taxon>Bacillota</taxon>
        <taxon>Negativicutes</taxon>
        <taxon>Acidaminococcales</taxon>
        <taxon>Acidaminococcaceae</taxon>
        <taxon>Succiniclasticum</taxon>
    </lineage>
</organism>
<dbReference type="OrthoDB" id="9808890at2"/>
<dbReference type="EMBL" id="FONL01000010">
    <property type="protein sequence ID" value="SFE59748.1"/>
    <property type="molecule type" value="Genomic_DNA"/>
</dbReference>
<evidence type="ECO:0000256" key="4">
    <source>
        <dbReference type="ARBA" id="ARBA00022807"/>
    </source>
</evidence>
<dbReference type="Gene3D" id="3.90.1720.10">
    <property type="entry name" value="endopeptidase domain like (from Nostoc punctiforme)"/>
    <property type="match status" value="1"/>
</dbReference>
<keyword evidence="4" id="KW-0788">Thiol protease</keyword>
<comment type="similarity">
    <text evidence="1">Belongs to the peptidase C40 family.</text>
</comment>
<dbReference type="Proteomes" id="UP000198896">
    <property type="component" value="Unassembled WGS sequence"/>
</dbReference>
<gene>
    <name evidence="6" type="ORF">SAMN05216245_11013</name>
</gene>
<dbReference type="InterPro" id="IPR038765">
    <property type="entry name" value="Papain-like_cys_pep_sf"/>
</dbReference>
<evidence type="ECO:0000256" key="3">
    <source>
        <dbReference type="ARBA" id="ARBA00022801"/>
    </source>
</evidence>
<protein>
    <submittedName>
        <fullName evidence="6">NlpC/P60 family protein</fullName>
    </submittedName>
</protein>
<evidence type="ECO:0000256" key="2">
    <source>
        <dbReference type="ARBA" id="ARBA00022670"/>
    </source>
</evidence>
<reference evidence="6 7" key="1">
    <citation type="submission" date="2016-10" db="EMBL/GenBank/DDBJ databases">
        <authorList>
            <person name="de Groot N.N."/>
        </authorList>
    </citation>
    <scope>NUCLEOTIDE SEQUENCE [LARGE SCALE GENOMIC DNA]</scope>
    <source>
        <strain evidence="6 7">DSM 9236</strain>
    </source>
</reference>